<dbReference type="SMART" id="SM00422">
    <property type="entry name" value="HTH_MERR"/>
    <property type="match status" value="1"/>
</dbReference>
<evidence type="ECO:0000313" key="3">
    <source>
        <dbReference type="Proteomes" id="UP000199695"/>
    </source>
</evidence>
<dbReference type="OrthoDB" id="465705at2"/>
<dbReference type="STRING" id="1173111.SAMN05444955_10391"/>
<evidence type="ECO:0000259" key="1">
    <source>
        <dbReference type="PROSITE" id="PS50937"/>
    </source>
</evidence>
<keyword evidence="2" id="KW-0489">Methyltransferase</keyword>
<name>A0A1H8C7P2_9BACL</name>
<dbReference type="CDD" id="cd01106">
    <property type="entry name" value="HTH_TipAL-Mta"/>
    <property type="match status" value="1"/>
</dbReference>
<dbReference type="SUPFAM" id="SSF46955">
    <property type="entry name" value="Putative DNA-binding domain"/>
    <property type="match status" value="1"/>
</dbReference>
<dbReference type="InterPro" id="IPR050508">
    <property type="entry name" value="Methyltransf_Superfamily"/>
</dbReference>
<dbReference type="Gene3D" id="3.40.50.150">
    <property type="entry name" value="Vaccinia Virus protein VP39"/>
    <property type="match status" value="1"/>
</dbReference>
<keyword evidence="2" id="KW-0808">Transferase</keyword>
<dbReference type="CDD" id="cd02440">
    <property type="entry name" value="AdoMet_MTases"/>
    <property type="match status" value="1"/>
</dbReference>
<dbReference type="PANTHER" id="PTHR42912">
    <property type="entry name" value="METHYLTRANSFERASE"/>
    <property type="match status" value="1"/>
</dbReference>
<dbReference type="GO" id="GO:0003677">
    <property type="term" value="F:DNA binding"/>
    <property type="evidence" value="ECO:0007669"/>
    <property type="project" value="InterPro"/>
</dbReference>
<dbReference type="GO" id="GO:0008757">
    <property type="term" value="F:S-adenosylmethionine-dependent methyltransferase activity"/>
    <property type="evidence" value="ECO:0007669"/>
    <property type="project" value="InterPro"/>
</dbReference>
<dbReference type="Pfam" id="PF13411">
    <property type="entry name" value="MerR_1"/>
    <property type="match status" value="1"/>
</dbReference>
<dbReference type="GO" id="GO:0032259">
    <property type="term" value="P:methylation"/>
    <property type="evidence" value="ECO:0007669"/>
    <property type="project" value="UniProtKB-KW"/>
</dbReference>
<dbReference type="GO" id="GO:0006355">
    <property type="term" value="P:regulation of DNA-templated transcription"/>
    <property type="evidence" value="ECO:0007669"/>
    <property type="project" value="InterPro"/>
</dbReference>
<dbReference type="InterPro" id="IPR009061">
    <property type="entry name" value="DNA-bd_dom_put_sf"/>
</dbReference>
<dbReference type="Gene3D" id="1.10.1660.10">
    <property type="match status" value="1"/>
</dbReference>
<reference evidence="2 3" key="1">
    <citation type="submission" date="2016-10" db="EMBL/GenBank/DDBJ databases">
        <authorList>
            <person name="de Groot N.N."/>
        </authorList>
    </citation>
    <scope>NUCLEOTIDE SEQUENCE [LARGE SCALE GENOMIC DNA]</scope>
    <source>
        <strain evidence="2 3">DSM 46701</strain>
    </source>
</reference>
<dbReference type="InterPro" id="IPR013216">
    <property type="entry name" value="Methyltransf_11"/>
</dbReference>
<dbReference type="Pfam" id="PF08241">
    <property type="entry name" value="Methyltransf_11"/>
    <property type="match status" value="1"/>
</dbReference>
<dbReference type="Proteomes" id="UP000199695">
    <property type="component" value="Unassembled WGS sequence"/>
</dbReference>
<dbReference type="SUPFAM" id="SSF53335">
    <property type="entry name" value="S-adenosyl-L-methionine-dependent methyltransferases"/>
    <property type="match status" value="1"/>
</dbReference>
<sequence>MRIQQIAKKLKVTPRTIRFYEEKGLINPKKDPLTGYRIFGEKEAWRLQTIVALREVGMPVEKIKQVLEELDKGETEEVLYYLELQRAVLFAEWVRIKQVISTLDQMIDRYDARNSWTWEELWKLAEQSRRAQEIRTKWEDRWHFDRQANFYDQLVESGSDDFNVHRDYESGLDLVLEWIQPKKEETGLEIGVGTGNLAARFISRGYHLKGIDQSREMLKVCKQKLPQLETRIGNFLAVPYPDHSFDFIVTSYALHHLTDEQKEMALGEMKRVLKPGGRICILDLMFLNRAARDTYLHSWLKRGRKDVVDSIEDEYYADQSRLLAWFEKENFRLKTRQLNELLHIVYAEENKGDD</sequence>
<evidence type="ECO:0000313" key="2">
    <source>
        <dbReference type="EMBL" id="SEM90464.1"/>
    </source>
</evidence>
<dbReference type="InterPro" id="IPR029063">
    <property type="entry name" value="SAM-dependent_MTases_sf"/>
</dbReference>
<dbReference type="EMBL" id="FOCQ01000003">
    <property type="protein sequence ID" value="SEM90464.1"/>
    <property type="molecule type" value="Genomic_DNA"/>
</dbReference>
<dbReference type="InterPro" id="IPR000551">
    <property type="entry name" value="MerR-type_HTH_dom"/>
</dbReference>
<organism evidence="2 3">
    <name type="scientific">Lihuaxuella thermophila</name>
    <dbReference type="NCBI Taxonomy" id="1173111"/>
    <lineage>
        <taxon>Bacteria</taxon>
        <taxon>Bacillati</taxon>
        <taxon>Bacillota</taxon>
        <taxon>Bacilli</taxon>
        <taxon>Bacillales</taxon>
        <taxon>Thermoactinomycetaceae</taxon>
        <taxon>Lihuaxuella</taxon>
    </lineage>
</organism>
<dbReference type="AlphaFoldDB" id="A0A1H8C7P2"/>
<keyword evidence="3" id="KW-1185">Reference proteome</keyword>
<gene>
    <name evidence="2" type="ORF">SAMN05444955_10391</name>
</gene>
<protein>
    <submittedName>
        <fullName evidence="2">Putative AdoMet-dependent methyltransferase</fullName>
    </submittedName>
</protein>
<feature type="domain" description="HTH merR-type" evidence="1">
    <location>
        <begin position="1"/>
        <end position="69"/>
    </location>
</feature>
<accession>A0A1H8C7P2</accession>
<dbReference type="RefSeq" id="WP_089965617.1">
    <property type="nucleotide sequence ID" value="NZ_FOCQ01000003.1"/>
</dbReference>
<dbReference type="PROSITE" id="PS50937">
    <property type="entry name" value="HTH_MERR_2"/>
    <property type="match status" value="1"/>
</dbReference>
<proteinExistence type="predicted"/>